<keyword evidence="7" id="KW-0539">Nucleus</keyword>
<evidence type="ECO:0000256" key="9">
    <source>
        <dbReference type="SAM" id="MobiDB-lite"/>
    </source>
</evidence>
<dbReference type="SUPFAM" id="SSF69322">
    <property type="entry name" value="Tricorn protease domain 2"/>
    <property type="match status" value="1"/>
</dbReference>
<keyword evidence="6" id="KW-0804">Transcription</keyword>
<feature type="region of interest" description="Disordered" evidence="9">
    <location>
        <begin position="1"/>
        <end position="146"/>
    </location>
</feature>
<dbReference type="InterPro" id="IPR053826">
    <property type="entry name" value="WDR75"/>
</dbReference>
<accession>A0A1U7LX18</accession>
<evidence type="ECO:0000313" key="12">
    <source>
        <dbReference type="Proteomes" id="UP000186594"/>
    </source>
</evidence>
<dbReference type="Pfam" id="PF23869">
    <property type="entry name" value="Beta-prop_WDR75_1st"/>
    <property type="match status" value="1"/>
</dbReference>
<evidence type="ECO:0000256" key="4">
    <source>
        <dbReference type="ARBA" id="ARBA00022574"/>
    </source>
</evidence>
<reference evidence="11 12" key="1">
    <citation type="submission" date="2016-04" db="EMBL/GenBank/DDBJ databases">
        <title>Evolutionary innovation and constraint leading to complex multicellularity in the Ascomycota.</title>
        <authorList>
            <person name="Cisse O."/>
            <person name="Nguyen A."/>
            <person name="Hewitt D.A."/>
            <person name="Jedd G."/>
            <person name="Stajich J.E."/>
        </authorList>
    </citation>
    <scope>NUCLEOTIDE SEQUENCE [LARGE SCALE GENOMIC DNA]</scope>
    <source>
        <strain evidence="11 12">DAH-3</strain>
    </source>
</reference>
<dbReference type="PROSITE" id="PS50294">
    <property type="entry name" value="WD_REPEATS_REGION"/>
    <property type="match status" value="1"/>
</dbReference>
<dbReference type="GO" id="GO:0003723">
    <property type="term" value="F:RNA binding"/>
    <property type="evidence" value="ECO:0007669"/>
    <property type="project" value="InterPro"/>
</dbReference>
<dbReference type="GO" id="GO:0006364">
    <property type="term" value="P:rRNA processing"/>
    <property type="evidence" value="ECO:0007669"/>
    <property type="project" value="UniProtKB-KW"/>
</dbReference>
<dbReference type="SUPFAM" id="SSF50978">
    <property type="entry name" value="WD40 repeat-like"/>
    <property type="match status" value="1"/>
</dbReference>
<dbReference type="PANTHER" id="PTHR44215:SF1">
    <property type="entry name" value="WD REPEAT-CONTAINING PROTEIN 75"/>
    <property type="match status" value="1"/>
</dbReference>
<dbReference type="OrthoDB" id="4096at2759"/>
<feature type="repeat" description="WD" evidence="8">
    <location>
        <begin position="408"/>
        <end position="444"/>
    </location>
</feature>
<dbReference type="InterPro" id="IPR057644">
    <property type="entry name" value="Beta-prop_WDR75_2nd"/>
</dbReference>
<feature type="compositionally biased region" description="Polar residues" evidence="9">
    <location>
        <begin position="116"/>
        <end position="138"/>
    </location>
</feature>
<comment type="subcellular location">
    <subcellularLocation>
        <location evidence="1">Nucleus</location>
        <location evidence="1">Nucleolus</location>
    </subcellularLocation>
</comment>
<evidence type="ECO:0000259" key="10">
    <source>
        <dbReference type="Pfam" id="PF23769"/>
    </source>
</evidence>
<name>A0A1U7LX18_NEOID</name>
<feature type="repeat" description="WD" evidence="8">
    <location>
        <begin position="204"/>
        <end position="246"/>
    </location>
</feature>
<evidence type="ECO:0000256" key="2">
    <source>
        <dbReference type="ARBA" id="ARBA00022517"/>
    </source>
</evidence>
<gene>
    <name evidence="11" type="ORF">NEOLI_000419</name>
</gene>
<proteinExistence type="predicted"/>
<dbReference type="GO" id="GO:0045943">
    <property type="term" value="P:positive regulation of transcription by RNA polymerase I"/>
    <property type="evidence" value="ECO:0007669"/>
    <property type="project" value="InterPro"/>
</dbReference>
<dbReference type="GO" id="GO:0032040">
    <property type="term" value="C:small-subunit processome"/>
    <property type="evidence" value="ECO:0007669"/>
    <property type="project" value="InterPro"/>
</dbReference>
<dbReference type="SMART" id="SM00320">
    <property type="entry name" value="WD40"/>
    <property type="match status" value="3"/>
</dbReference>
<dbReference type="Proteomes" id="UP000186594">
    <property type="component" value="Unassembled WGS sequence"/>
</dbReference>
<dbReference type="GO" id="GO:2000234">
    <property type="term" value="P:positive regulation of rRNA processing"/>
    <property type="evidence" value="ECO:0007669"/>
    <property type="project" value="TreeGrafter"/>
</dbReference>
<dbReference type="InterPro" id="IPR015943">
    <property type="entry name" value="WD40/YVTN_repeat-like_dom_sf"/>
</dbReference>
<keyword evidence="4 8" id="KW-0853">WD repeat</keyword>
<feature type="compositionally biased region" description="Polar residues" evidence="9">
    <location>
        <begin position="78"/>
        <end position="93"/>
    </location>
</feature>
<dbReference type="OMA" id="TRIDGPH"/>
<dbReference type="Gene3D" id="2.130.10.10">
    <property type="entry name" value="YVTN repeat-like/Quinoprotein amine dehydrogenase"/>
    <property type="match status" value="3"/>
</dbReference>
<organism evidence="11 12">
    <name type="scientific">Neolecta irregularis (strain DAH-3)</name>
    <dbReference type="NCBI Taxonomy" id="1198029"/>
    <lineage>
        <taxon>Eukaryota</taxon>
        <taxon>Fungi</taxon>
        <taxon>Dikarya</taxon>
        <taxon>Ascomycota</taxon>
        <taxon>Taphrinomycotina</taxon>
        <taxon>Neolectales</taxon>
        <taxon>Neolectaceae</taxon>
        <taxon>Neolecta</taxon>
    </lineage>
</organism>
<protein>
    <submittedName>
        <fullName evidence="11">U3 small nucleolar RNA-associated protein 17</fullName>
    </submittedName>
</protein>
<evidence type="ECO:0000256" key="1">
    <source>
        <dbReference type="ARBA" id="ARBA00004604"/>
    </source>
</evidence>
<evidence type="ECO:0000256" key="6">
    <source>
        <dbReference type="ARBA" id="ARBA00023163"/>
    </source>
</evidence>
<dbReference type="AlphaFoldDB" id="A0A1U7LX18"/>
<evidence type="ECO:0000256" key="7">
    <source>
        <dbReference type="ARBA" id="ARBA00023242"/>
    </source>
</evidence>
<evidence type="ECO:0000256" key="8">
    <source>
        <dbReference type="PROSITE-ProRule" id="PRU00221"/>
    </source>
</evidence>
<dbReference type="InterPro" id="IPR001680">
    <property type="entry name" value="WD40_rpt"/>
</dbReference>
<dbReference type="InterPro" id="IPR036322">
    <property type="entry name" value="WD40_repeat_dom_sf"/>
</dbReference>
<evidence type="ECO:0000313" key="11">
    <source>
        <dbReference type="EMBL" id="OLL27123.1"/>
    </source>
</evidence>
<feature type="compositionally biased region" description="Basic and acidic residues" evidence="9">
    <location>
        <begin position="1"/>
        <end position="29"/>
    </location>
</feature>
<feature type="compositionally biased region" description="Basic residues" evidence="9">
    <location>
        <begin position="95"/>
        <end position="107"/>
    </location>
</feature>
<dbReference type="EMBL" id="LXFE01000119">
    <property type="protein sequence ID" value="OLL27123.1"/>
    <property type="molecule type" value="Genomic_DNA"/>
</dbReference>
<evidence type="ECO:0000256" key="3">
    <source>
        <dbReference type="ARBA" id="ARBA00022552"/>
    </source>
</evidence>
<feature type="domain" description="WD repeat-containing protein 75 second beta-propeller" evidence="10">
    <location>
        <begin position="528"/>
        <end position="800"/>
    </location>
</feature>
<evidence type="ECO:0000256" key="5">
    <source>
        <dbReference type="ARBA" id="ARBA00022737"/>
    </source>
</evidence>
<keyword evidence="5" id="KW-0677">Repeat</keyword>
<sequence>MKSKQEEKVEISERKMEIQEQEEKIKTSEPEGEMEIAEALRKTSKPQGKMVISTPQRKMKKLKPQNKMESNPQKEIESNSTGIVAAETSNDQSVRPKKPRNRGKKHSDQHIPAITSPLNGNLDNPVDSQSTSSPTPQDKNPKKPKNLVKLPVSWSIDRVVGGTFNRLKPVFSTDNEFILIATGPKVKVYSVQTGLVVRILGLDTLGHLKNITALKLNPENADETFTFSQDSHIILWNWRTGDIIRKFDLSWPIRDAKFDKNDNRLVHLTLTVQKRRKEESSRAQPHRSVTRLLSVSLTDTLLSSVSPKKQFLSVHRSQKIIDCDQLTDFDVSHSHIALITTAKLSVSPIHSTDKQRQWLDFKLPNTRQNAAFRKVSVADQVVAISDANGKIHIWHNVFNGGDAYSRNLHWHAREIGDIEWALDGSYLLSGGDESTLVLWQMDSGYRRFLPRVGTDIISISVNLNSTLYAVQLIDNTVKIINAMGLKLVKEITGIQASMKAERTPACIHPMSNHVVIASRIEPGSSTTHIQAFDPFLDQTVYCLQVSKATRAGRSGISGLKIVEPSVTHVSISSDGKWMATVDEWVPTHQPGHLESFLKFWQWSTEKNEWNQNTRVDSPHGTDGKVHQVIPCPTNHGFATVGADGLLKIWKPKTKQEKSGIEKEICWSCRRVIGYGRRALINERHASCIAWCIDTSLLAFGIMNSAVVVNAETGNVQRVFHLSKSIREIGFVGTKLVVLSVQGLHIFDLISGNIIFQVLANVQNLAIDTLRNWFAVSQVTKDSKYKVVLFDIESSKPAFTHVFDSPVTAVLCMQSLASSSFLAITASAQITSIIPTSSSLLPDTPCKSSKIRTKGLSAIYGSSISKAAVNTPFEDDSRNTVINVDRLSSLYENPPYAMASLDSMFAEMSLLISGPPRFNYQIVHPDEDYPMAMITSVA</sequence>
<dbReference type="PROSITE" id="PS50082">
    <property type="entry name" value="WD_REPEATS_2"/>
    <property type="match status" value="2"/>
</dbReference>
<keyword evidence="3" id="KW-0698">rRNA processing</keyword>
<keyword evidence="12" id="KW-1185">Reference proteome</keyword>
<keyword evidence="2" id="KW-0690">Ribosome biogenesis</keyword>
<dbReference type="STRING" id="1198029.A0A1U7LX18"/>
<dbReference type="PANTHER" id="PTHR44215">
    <property type="entry name" value="WD REPEAT-CONTAINING PROTEIN 75"/>
    <property type="match status" value="1"/>
</dbReference>
<comment type="caution">
    <text evidence="11">The sequence shown here is derived from an EMBL/GenBank/DDBJ whole genome shotgun (WGS) entry which is preliminary data.</text>
</comment>
<dbReference type="Pfam" id="PF23769">
    <property type="entry name" value="Beta-prop_WDR75_2nd"/>
    <property type="match status" value="1"/>
</dbReference>